<feature type="compositionally biased region" description="Low complexity" evidence="1">
    <location>
        <begin position="369"/>
        <end position="378"/>
    </location>
</feature>
<reference evidence="3" key="1">
    <citation type="submission" date="2013-10" db="EMBL/GenBank/DDBJ databases">
        <title>Genomic analysis of the causative agents of coccidiosis in chickens.</title>
        <authorList>
            <person name="Reid A.J."/>
            <person name="Blake D."/>
            <person name="Billington K."/>
            <person name="Browne H."/>
            <person name="Dunn M."/>
            <person name="Hung S."/>
            <person name="Kawahara F."/>
            <person name="Miranda-Saavedra D."/>
            <person name="Mourier T."/>
            <person name="Nagra H."/>
            <person name="Otto T.D."/>
            <person name="Rawlings N."/>
            <person name="Sanchez A."/>
            <person name="Sanders M."/>
            <person name="Subramaniam C."/>
            <person name="Tay Y."/>
            <person name="Dear P."/>
            <person name="Doerig C."/>
            <person name="Gruber A."/>
            <person name="Parkinson J."/>
            <person name="Shirley M."/>
            <person name="Wan K.L."/>
            <person name="Berriman M."/>
            <person name="Tomley F."/>
            <person name="Pain A."/>
        </authorList>
    </citation>
    <scope>NUCLEOTIDE SEQUENCE [LARGE SCALE GENOMIC DNA]</scope>
    <source>
        <strain evidence="3">Houghton</strain>
    </source>
</reference>
<feature type="region of interest" description="Disordered" evidence="1">
    <location>
        <begin position="199"/>
        <end position="222"/>
    </location>
</feature>
<dbReference type="InterPro" id="IPR055346">
    <property type="entry name" value="Fe-S_cluster_assembly_SufBD"/>
</dbReference>
<dbReference type="InterPro" id="IPR000825">
    <property type="entry name" value="SUF_FeS_clus_asmbl_SufBD_core"/>
</dbReference>
<dbReference type="Proteomes" id="UP000030754">
    <property type="component" value="Unassembled WGS sequence"/>
</dbReference>
<dbReference type="GeneID" id="25474089"/>
<feature type="domain" description="SUF system FeS cluster assembly SufBD core" evidence="2">
    <location>
        <begin position="505"/>
        <end position="701"/>
    </location>
</feature>
<evidence type="ECO:0000259" key="2">
    <source>
        <dbReference type="Pfam" id="PF01458"/>
    </source>
</evidence>
<feature type="region of interest" description="Disordered" evidence="1">
    <location>
        <begin position="420"/>
        <end position="439"/>
    </location>
</feature>
<dbReference type="OrthoDB" id="2510at2759"/>
<evidence type="ECO:0000313" key="4">
    <source>
        <dbReference type="Proteomes" id="UP000030754"/>
    </source>
</evidence>
<organism evidence="3 4">
    <name type="scientific">Eimeria necatrix</name>
    <dbReference type="NCBI Taxonomy" id="51315"/>
    <lineage>
        <taxon>Eukaryota</taxon>
        <taxon>Sar</taxon>
        <taxon>Alveolata</taxon>
        <taxon>Apicomplexa</taxon>
        <taxon>Conoidasida</taxon>
        <taxon>Coccidia</taxon>
        <taxon>Eucoccidiorida</taxon>
        <taxon>Eimeriorina</taxon>
        <taxon>Eimeriidae</taxon>
        <taxon>Eimeria</taxon>
    </lineage>
</organism>
<reference evidence="3" key="2">
    <citation type="submission" date="2013-10" db="EMBL/GenBank/DDBJ databases">
        <authorList>
            <person name="Aslett M."/>
        </authorList>
    </citation>
    <scope>NUCLEOTIDE SEQUENCE [LARGE SCALE GENOMIC DNA]</scope>
    <source>
        <strain evidence="3">Houghton</strain>
    </source>
</reference>
<feature type="compositionally biased region" description="Basic and acidic residues" evidence="1">
    <location>
        <begin position="199"/>
        <end position="215"/>
    </location>
</feature>
<dbReference type="InterPro" id="IPR037284">
    <property type="entry name" value="SUF_FeS_clus_asmbl_SufBD_sf"/>
</dbReference>
<feature type="compositionally biased region" description="Polar residues" evidence="1">
    <location>
        <begin position="52"/>
        <end position="66"/>
    </location>
</feature>
<dbReference type="VEuPathDB" id="ToxoDB:ENH_00039300"/>
<sequence length="747" mass="81836">AFWLKTLGVAVRSLEGRAAAAATWLRQRHQQQQHRQYKTDWRLQQEAKEAASMQQQTDTGELTNTDSLREAVPPPFPLPGSLTNINHRFYNVFKLMNAAGWDACLELPTPHSRLESWRLGSELRHLYFTRFDSRVSVHRELLPQHLEEYVLPHADAVLVLRDGIVDPSLSRGVGVLASQLADQEEVGGVAASQLEGMERKNPHEKQQQHSAHKESSCGCPETATAAEAAEAAAAAAAAAAGEPEDGENGEGEPLPAVCCSFFDLQDAPVRAEIEQQLRFIPEYTNYWRKNTQPFHRGQVGKTSRKYDNDFAIYDYRKLDFGMAKMSALNLAGMHDAAALIVTDWEEEPANAAAAAGDDSSADEQEEASQRAATAAALGGAAGAGEGEGDAATVKETGNTDGRSKRKPVVLQVIHVTTSDEIDRIGEGGSSSSSSSSDNARIATPLINPRFVIHVGRNAKCQIHQTQVSLSSLLSPTEQQELKQLKQHKREQQQQQKLTQKGFRGPCVNSATRVVLEEGAELHHVYSQELDEDSAHFENLSVCCQPRSKYKLTFVDLGAALSRFALQVEGSEGSSHVSRGISLLNKDQDHSKFEMLHHIAPDAETDQVHKSLVAGKARAIWRGRIRIERQGTGASASSLNRVILLEDGARCVAVPTLEIVPEDIKKATHGAAIRDFDTEPLFYMMSRGLPIDKAKRLLMLAFVDDVVSPVNDEKLAARVRRKVEGLLPKSSSGQIHRHHMFRGGDGGG</sequence>
<feature type="region of interest" description="Disordered" evidence="1">
    <location>
        <begin position="47"/>
        <end position="69"/>
    </location>
</feature>
<proteinExistence type="predicted"/>
<dbReference type="AlphaFoldDB" id="U6MTN7"/>
<evidence type="ECO:0000313" key="3">
    <source>
        <dbReference type="EMBL" id="CDJ67552.1"/>
    </source>
</evidence>
<dbReference type="EMBL" id="HG724583">
    <property type="protein sequence ID" value="CDJ67552.1"/>
    <property type="molecule type" value="Genomic_DNA"/>
</dbReference>
<gene>
    <name evidence="3" type="ORF">ENH_00039300</name>
</gene>
<feature type="non-terminal residue" evidence="3">
    <location>
        <position position="1"/>
    </location>
</feature>
<dbReference type="SUPFAM" id="SSF101960">
    <property type="entry name" value="Stabilizer of iron transporter SufD"/>
    <property type="match status" value="1"/>
</dbReference>
<dbReference type="PANTHER" id="PTHR43575">
    <property type="entry name" value="PROTEIN ABCI7, CHLOROPLASTIC"/>
    <property type="match status" value="1"/>
</dbReference>
<dbReference type="RefSeq" id="XP_013436019.1">
    <property type="nucleotide sequence ID" value="XM_013580565.1"/>
</dbReference>
<feature type="region of interest" description="Disordered" evidence="1">
    <location>
        <begin position="349"/>
        <end position="409"/>
    </location>
</feature>
<name>U6MTN7_9EIME</name>
<protein>
    <submittedName>
        <fullName evidence="3">SufB/sufD domain-containing protein, putative</fullName>
    </submittedName>
</protein>
<dbReference type="PANTHER" id="PTHR43575:SF1">
    <property type="entry name" value="PROTEIN ABCI7, CHLOROPLASTIC"/>
    <property type="match status" value="1"/>
</dbReference>
<keyword evidence="4" id="KW-1185">Reference proteome</keyword>
<dbReference type="Pfam" id="PF01458">
    <property type="entry name" value="SUFBD_core"/>
    <property type="match status" value="1"/>
</dbReference>
<accession>U6MTN7</accession>
<evidence type="ECO:0000256" key="1">
    <source>
        <dbReference type="SAM" id="MobiDB-lite"/>
    </source>
</evidence>
<dbReference type="GO" id="GO:0016226">
    <property type="term" value="P:iron-sulfur cluster assembly"/>
    <property type="evidence" value="ECO:0007669"/>
    <property type="project" value="InterPro"/>
</dbReference>
<feature type="compositionally biased region" description="Low complexity" evidence="1">
    <location>
        <begin position="349"/>
        <end position="358"/>
    </location>
</feature>